<protein>
    <recommendedName>
        <fullName evidence="3">Transposase IS4-like domain-containing protein</fullName>
    </recommendedName>
</protein>
<comment type="caution">
    <text evidence="1">The sequence shown here is derived from an EMBL/GenBank/DDBJ whole genome shotgun (WGS) entry which is preliminary data.</text>
</comment>
<evidence type="ECO:0000313" key="1">
    <source>
        <dbReference type="EMBL" id="KPV43805.1"/>
    </source>
</evidence>
<accession>A0A0N8PPA8</accession>
<gene>
    <name evidence="1" type="ORF">AN477_10525</name>
</gene>
<reference evidence="1 2" key="1">
    <citation type="submission" date="2015-09" db="EMBL/GenBank/DDBJ databases">
        <title>Draft genome sequence of Alicyclobacillus ferrooxydans DSM 22381.</title>
        <authorList>
            <person name="Hemp J."/>
        </authorList>
    </citation>
    <scope>NUCLEOTIDE SEQUENCE [LARGE SCALE GENOMIC DNA]</scope>
    <source>
        <strain evidence="1 2">TC-34</strain>
    </source>
</reference>
<dbReference type="Proteomes" id="UP000050482">
    <property type="component" value="Unassembled WGS sequence"/>
</dbReference>
<dbReference type="PATRIC" id="fig|471514.4.peg.5164"/>
<evidence type="ECO:0008006" key="3">
    <source>
        <dbReference type="Google" id="ProtNLM"/>
    </source>
</evidence>
<sequence>MLMNVERTFREIKNFLDVGPVYHWNEKRVRGHIFICVLAYLFEQAIQVIYRRWWEQREHEAKQMDNATEREQRLEELGEHWYTGEGNCKRAGTS</sequence>
<dbReference type="EMBL" id="LJCO01000045">
    <property type="protein sequence ID" value="KPV43805.1"/>
    <property type="molecule type" value="Genomic_DNA"/>
</dbReference>
<proteinExistence type="predicted"/>
<organism evidence="1 2">
    <name type="scientific">Alicyclobacillus ferrooxydans</name>
    <dbReference type="NCBI Taxonomy" id="471514"/>
    <lineage>
        <taxon>Bacteria</taxon>
        <taxon>Bacillati</taxon>
        <taxon>Bacillota</taxon>
        <taxon>Bacilli</taxon>
        <taxon>Bacillales</taxon>
        <taxon>Alicyclobacillaceae</taxon>
        <taxon>Alicyclobacillus</taxon>
    </lineage>
</organism>
<evidence type="ECO:0000313" key="2">
    <source>
        <dbReference type="Proteomes" id="UP000050482"/>
    </source>
</evidence>
<name>A0A0N8PPA8_9BACL</name>
<keyword evidence="2" id="KW-1185">Reference proteome</keyword>
<dbReference type="OrthoDB" id="9767746at2"/>
<dbReference type="STRING" id="471514.AN477_10525"/>
<dbReference type="AlphaFoldDB" id="A0A0N8PPA8"/>